<accession>A0A917JPN8</accession>
<dbReference type="EMBL" id="BAAAHC010000015">
    <property type="protein sequence ID" value="GAA0532686.1"/>
    <property type="molecule type" value="Genomic_DNA"/>
</dbReference>
<dbReference type="InterPro" id="IPR036736">
    <property type="entry name" value="ACP-like_sf"/>
</dbReference>
<dbReference type="Gene3D" id="1.10.1200.10">
    <property type="entry name" value="ACP-like"/>
    <property type="match status" value="1"/>
</dbReference>
<reference evidence="2" key="4">
    <citation type="submission" date="2023-12" db="EMBL/GenBank/DDBJ databases">
        <authorList>
            <person name="Sun Q."/>
            <person name="Inoue M."/>
        </authorList>
    </citation>
    <scope>NUCLEOTIDE SEQUENCE</scope>
    <source>
        <strain evidence="2">JCM 10664</strain>
    </source>
</reference>
<feature type="domain" description="Carrier" evidence="1">
    <location>
        <begin position="15"/>
        <end position="64"/>
    </location>
</feature>
<organism evidence="3 4">
    <name type="scientific">Saccharopolyspora thermophila</name>
    <dbReference type="NCBI Taxonomy" id="89367"/>
    <lineage>
        <taxon>Bacteria</taxon>
        <taxon>Bacillati</taxon>
        <taxon>Actinomycetota</taxon>
        <taxon>Actinomycetes</taxon>
        <taxon>Pseudonocardiales</taxon>
        <taxon>Pseudonocardiaceae</taxon>
        <taxon>Saccharopolyspora</taxon>
    </lineage>
</organism>
<reference evidence="3" key="3">
    <citation type="submission" date="2020-09" db="EMBL/GenBank/DDBJ databases">
        <authorList>
            <person name="Sun Q."/>
            <person name="Zhou Y."/>
        </authorList>
    </citation>
    <scope>NUCLEOTIDE SEQUENCE</scope>
    <source>
        <strain evidence="3">CGMCC 4.7206</strain>
    </source>
</reference>
<dbReference type="Proteomes" id="UP000597989">
    <property type="component" value="Unassembled WGS sequence"/>
</dbReference>
<evidence type="ECO:0000313" key="4">
    <source>
        <dbReference type="Proteomes" id="UP000597989"/>
    </source>
</evidence>
<evidence type="ECO:0000313" key="5">
    <source>
        <dbReference type="Proteomes" id="UP001500220"/>
    </source>
</evidence>
<evidence type="ECO:0000313" key="2">
    <source>
        <dbReference type="EMBL" id="GAA0532686.1"/>
    </source>
</evidence>
<reference evidence="2 5" key="2">
    <citation type="journal article" date="2019" name="Int. J. Syst. Evol. Microbiol.">
        <title>The Global Catalogue of Microorganisms (GCM) 10K type strain sequencing project: providing services to taxonomists for standard genome sequencing and annotation.</title>
        <authorList>
            <consortium name="The Broad Institute Genomics Platform"/>
            <consortium name="The Broad Institute Genome Sequencing Center for Infectious Disease"/>
            <person name="Wu L."/>
            <person name="Ma J."/>
        </authorList>
    </citation>
    <scope>NUCLEOTIDE SEQUENCE [LARGE SCALE GENOMIC DNA]</scope>
    <source>
        <strain evidence="2 5">JCM 10664</strain>
    </source>
</reference>
<dbReference type="Pfam" id="PF00550">
    <property type="entry name" value="PP-binding"/>
    <property type="match status" value="1"/>
</dbReference>
<dbReference type="Proteomes" id="UP001500220">
    <property type="component" value="Unassembled WGS sequence"/>
</dbReference>
<dbReference type="RefSeq" id="WP_188986770.1">
    <property type="nucleotide sequence ID" value="NZ_BAAAHC010000015.1"/>
</dbReference>
<dbReference type="EMBL" id="BMMT01000004">
    <property type="protein sequence ID" value="GGI80600.1"/>
    <property type="molecule type" value="Genomic_DNA"/>
</dbReference>
<evidence type="ECO:0000259" key="1">
    <source>
        <dbReference type="Pfam" id="PF00550"/>
    </source>
</evidence>
<keyword evidence="5" id="KW-1185">Reference proteome</keyword>
<protein>
    <recommendedName>
        <fullName evidence="1">Carrier domain-containing protein</fullName>
    </recommendedName>
</protein>
<comment type="caution">
    <text evidence="3">The sequence shown here is derived from an EMBL/GenBank/DDBJ whole genome shotgun (WGS) entry which is preliminary data.</text>
</comment>
<gene>
    <name evidence="2" type="ORF">GCM10009545_39000</name>
    <name evidence="3" type="ORF">GCM10011581_17380</name>
</gene>
<dbReference type="InterPro" id="IPR009081">
    <property type="entry name" value="PP-bd_ACP"/>
</dbReference>
<dbReference type="AlphaFoldDB" id="A0A917JPN8"/>
<reference evidence="3 4" key="1">
    <citation type="journal article" date="2014" name="Int. J. Syst. Evol. Microbiol.">
        <title>Complete genome sequence of Corynebacterium casei LMG S-19264T (=DSM 44701T), isolated from a smear-ripened cheese.</title>
        <authorList>
            <consortium name="US DOE Joint Genome Institute (JGI-PGF)"/>
            <person name="Walter F."/>
            <person name="Albersmeier A."/>
            <person name="Kalinowski J."/>
            <person name="Ruckert C."/>
        </authorList>
    </citation>
    <scope>NUCLEOTIDE SEQUENCE [LARGE SCALE GENOMIC DNA]</scope>
    <source>
        <strain evidence="3 4">CGMCC 4.7206</strain>
    </source>
</reference>
<proteinExistence type="predicted"/>
<name>A0A917JPN8_9PSEU</name>
<sequence length="97" mass="10700">MEHADVLETIRKYLVDEVLEDANANLTGDTPLLEWGVLSSMSTMRLVSFLSERFGVAVPTDEVVGQNFKDLDSITRLVLRMRAESTEADVAAQAGRS</sequence>
<dbReference type="SUPFAM" id="SSF47336">
    <property type="entry name" value="ACP-like"/>
    <property type="match status" value="1"/>
</dbReference>
<evidence type="ECO:0000313" key="3">
    <source>
        <dbReference type="EMBL" id="GGI80600.1"/>
    </source>
</evidence>